<evidence type="ECO:0000256" key="1">
    <source>
        <dbReference type="SAM" id="Phobius"/>
    </source>
</evidence>
<dbReference type="STRING" id="1798704.A3J93_03960"/>
<evidence type="ECO:0000259" key="2">
    <source>
        <dbReference type="Pfam" id="PF14478"/>
    </source>
</evidence>
<dbReference type="Gene3D" id="2.170.130.30">
    <property type="match status" value="1"/>
</dbReference>
<feature type="transmembrane region" description="Helical" evidence="1">
    <location>
        <begin position="12"/>
        <end position="29"/>
    </location>
</feature>
<proteinExistence type="predicted"/>
<evidence type="ECO:0000313" key="4">
    <source>
        <dbReference type="Proteomes" id="UP000177907"/>
    </source>
</evidence>
<organism evidence="3 4">
    <name type="scientific">Candidatus Magasanikbacteria bacterium RIFOXYC2_FULL_42_28</name>
    <dbReference type="NCBI Taxonomy" id="1798704"/>
    <lineage>
        <taxon>Bacteria</taxon>
        <taxon>Candidatus Magasanikiibacteriota</taxon>
    </lineage>
</organism>
<dbReference type="InterPro" id="IPR027954">
    <property type="entry name" value="Transcobalamin-like_C"/>
</dbReference>
<protein>
    <recommendedName>
        <fullName evidence="2">Transcobalamin-like C-terminal domain-containing protein</fullName>
    </recommendedName>
</protein>
<feature type="domain" description="Transcobalamin-like C-terminal" evidence="2">
    <location>
        <begin position="132"/>
        <end position="187"/>
    </location>
</feature>
<comment type="caution">
    <text evidence="3">The sequence shown here is derived from an EMBL/GenBank/DDBJ whole genome shotgun (WGS) entry which is preliminary data.</text>
</comment>
<reference evidence="3 4" key="1">
    <citation type="journal article" date="2016" name="Nat. Commun.">
        <title>Thousands of microbial genomes shed light on interconnected biogeochemical processes in an aquifer system.</title>
        <authorList>
            <person name="Anantharaman K."/>
            <person name="Brown C.T."/>
            <person name="Hug L.A."/>
            <person name="Sharon I."/>
            <person name="Castelle C.J."/>
            <person name="Probst A.J."/>
            <person name="Thomas B.C."/>
            <person name="Singh A."/>
            <person name="Wilkins M.J."/>
            <person name="Karaoz U."/>
            <person name="Brodie E.L."/>
            <person name="Williams K.H."/>
            <person name="Hubbard S.S."/>
            <person name="Banfield J.F."/>
        </authorList>
    </citation>
    <scope>NUCLEOTIDE SEQUENCE [LARGE SCALE GENOMIC DNA]</scope>
</reference>
<dbReference type="EMBL" id="MFQZ01000010">
    <property type="protein sequence ID" value="OGH87647.1"/>
    <property type="molecule type" value="Genomic_DNA"/>
</dbReference>
<keyword evidence="1" id="KW-0472">Membrane</keyword>
<name>A0A1F6NUP4_9BACT</name>
<keyword evidence="1" id="KW-1133">Transmembrane helix</keyword>
<gene>
    <name evidence="3" type="ORF">A3J93_03960</name>
</gene>
<accession>A0A1F6NUP4</accession>
<dbReference type="Pfam" id="PF14478">
    <property type="entry name" value="DUF4430"/>
    <property type="match status" value="1"/>
</dbReference>
<sequence>MTPKLHSILVRLAFITIFVSTTSIAYVLLPEKPTANKTSVPQEATPISTSTVFLTTSAPATSVSSLPEVAQLVRAGGEKTPPKTTSSTESFQTATLSVNDKNYTLQFNTEENLLTAMRRLETSSVAPFSFSGKEYAGIGFFVDGINDIKNNPTAGKYWVYYLNGQPAPVGISTYLLKSGDIINWQYGTKQF</sequence>
<evidence type="ECO:0000313" key="3">
    <source>
        <dbReference type="EMBL" id="OGH87647.1"/>
    </source>
</evidence>
<dbReference type="Proteomes" id="UP000177907">
    <property type="component" value="Unassembled WGS sequence"/>
</dbReference>
<keyword evidence="1" id="KW-0812">Transmembrane</keyword>
<dbReference type="AlphaFoldDB" id="A0A1F6NUP4"/>